<dbReference type="RefSeq" id="WP_086672135.1">
    <property type="nucleotide sequence ID" value="NZ_FNUJ01000018.1"/>
</dbReference>
<evidence type="ECO:0000256" key="1">
    <source>
        <dbReference type="SAM" id="Phobius"/>
    </source>
</evidence>
<evidence type="ECO:0000313" key="3">
    <source>
        <dbReference type="Proteomes" id="UP000198878"/>
    </source>
</evidence>
<dbReference type="Gene3D" id="1.20.1250.20">
    <property type="entry name" value="MFS general substrate transporter like domains"/>
    <property type="match status" value="1"/>
</dbReference>
<gene>
    <name evidence="2" type="ORF">SAMN05421837_11832</name>
</gene>
<feature type="transmembrane region" description="Helical" evidence="1">
    <location>
        <begin position="58"/>
        <end position="79"/>
    </location>
</feature>
<dbReference type="SUPFAM" id="SSF103473">
    <property type="entry name" value="MFS general substrate transporter"/>
    <property type="match status" value="1"/>
</dbReference>
<proteinExistence type="predicted"/>
<reference evidence="3" key="1">
    <citation type="submission" date="2016-10" db="EMBL/GenBank/DDBJ databases">
        <authorList>
            <person name="Varghese N."/>
            <person name="Submissions S."/>
        </authorList>
    </citation>
    <scope>NUCLEOTIDE SEQUENCE [LARGE SCALE GENOMIC DNA]</scope>
    <source>
        <strain evidence="3">DSM 44654</strain>
    </source>
</reference>
<dbReference type="STRING" id="218821.SAMN05421837_11832"/>
<dbReference type="AlphaFoldDB" id="A0A1H5RKP2"/>
<organism evidence="2 3">
    <name type="scientific">Amycolatopsis pretoriensis</name>
    <dbReference type="NCBI Taxonomy" id="218821"/>
    <lineage>
        <taxon>Bacteria</taxon>
        <taxon>Bacillati</taxon>
        <taxon>Actinomycetota</taxon>
        <taxon>Actinomycetes</taxon>
        <taxon>Pseudonocardiales</taxon>
        <taxon>Pseudonocardiaceae</taxon>
        <taxon>Amycolatopsis</taxon>
    </lineage>
</organism>
<keyword evidence="1" id="KW-0472">Membrane</keyword>
<keyword evidence="1" id="KW-1133">Transmembrane helix</keyword>
<evidence type="ECO:0000313" key="2">
    <source>
        <dbReference type="EMBL" id="SEF38081.1"/>
    </source>
</evidence>
<dbReference type="EMBL" id="FNUJ01000018">
    <property type="protein sequence ID" value="SEF38081.1"/>
    <property type="molecule type" value="Genomic_DNA"/>
</dbReference>
<keyword evidence="1" id="KW-0812">Transmembrane</keyword>
<dbReference type="InterPro" id="IPR036259">
    <property type="entry name" value="MFS_trans_sf"/>
</dbReference>
<sequence>MLSYSPLLVLPFTAALVLDVVIVPRLVARGGERVTGGAGTALLSLGLLWMYQLDADMLGLGAGLTVAPLTSVLLALGPAEQLSAASSPNQSVHQLGGAVGLAALTMVFSAAGGGVGRITTALLTGTTSRRPRPTATSRCCT</sequence>
<name>A0A1H5RKP2_9PSEU</name>
<feature type="transmembrane region" description="Helical" evidence="1">
    <location>
        <begin position="99"/>
        <end position="123"/>
    </location>
</feature>
<accession>A0A1H5RKP2</accession>
<keyword evidence="3" id="KW-1185">Reference proteome</keyword>
<dbReference type="Proteomes" id="UP000198878">
    <property type="component" value="Unassembled WGS sequence"/>
</dbReference>
<protein>
    <submittedName>
        <fullName evidence="2">Uncharacterized protein</fullName>
    </submittedName>
</protein>
<feature type="transmembrane region" description="Helical" evidence="1">
    <location>
        <begin position="34"/>
        <end position="51"/>
    </location>
</feature>
<feature type="transmembrane region" description="Helical" evidence="1">
    <location>
        <begin position="7"/>
        <end position="28"/>
    </location>
</feature>